<organism evidence="2 3">
    <name type="scientific">Tetrahymena thermophila (strain SB210)</name>
    <dbReference type="NCBI Taxonomy" id="312017"/>
    <lineage>
        <taxon>Eukaryota</taxon>
        <taxon>Sar</taxon>
        <taxon>Alveolata</taxon>
        <taxon>Ciliophora</taxon>
        <taxon>Intramacronucleata</taxon>
        <taxon>Oligohymenophorea</taxon>
        <taxon>Hymenostomatida</taxon>
        <taxon>Tetrahymenina</taxon>
        <taxon>Tetrahymenidae</taxon>
        <taxon>Tetrahymena</taxon>
    </lineage>
</organism>
<protein>
    <submittedName>
        <fullName evidence="2">Transmembrane protein, putative</fullName>
    </submittedName>
</protein>
<dbReference type="Proteomes" id="UP000009168">
    <property type="component" value="Unassembled WGS sequence"/>
</dbReference>
<evidence type="ECO:0000313" key="3">
    <source>
        <dbReference type="Proteomes" id="UP000009168"/>
    </source>
</evidence>
<dbReference type="KEGG" id="tet:TTHERM_00283250"/>
<gene>
    <name evidence="2" type="ORF">TTHERM_00283250</name>
</gene>
<keyword evidence="1" id="KW-0472">Membrane</keyword>
<evidence type="ECO:0000256" key="1">
    <source>
        <dbReference type="SAM" id="Phobius"/>
    </source>
</evidence>
<name>I7LVD8_TETTS</name>
<proteinExistence type="predicted"/>
<accession>I7LVD8</accession>
<dbReference type="GeneID" id="7837964"/>
<feature type="transmembrane region" description="Helical" evidence="1">
    <location>
        <begin position="31"/>
        <end position="55"/>
    </location>
</feature>
<keyword evidence="3" id="KW-1185">Reference proteome</keyword>
<evidence type="ECO:0000313" key="2">
    <source>
        <dbReference type="EMBL" id="EAR97936.2"/>
    </source>
</evidence>
<dbReference type="InParanoid" id="I7LVD8"/>
<dbReference type="eggNOG" id="ENOG502T0MU">
    <property type="taxonomic scope" value="Eukaryota"/>
</dbReference>
<dbReference type="EMBL" id="GG662656">
    <property type="protein sequence ID" value="EAR97936.2"/>
    <property type="molecule type" value="Genomic_DNA"/>
</dbReference>
<keyword evidence="1" id="KW-1133">Transmembrane helix</keyword>
<reference evidence="3" key="1">
    <citation type="journal article" date="2006" name="PLoS Biol.">
        <title>Macronuclear genome sequence of the ciliate Tetrahymena thermophila, a model eukaryote.</title>
        <authorList>
            <person name="Eisen J.A."/>
            <person name="Coyne R.S."/>
            <person name="Wu M."/>
            <person name="Wu D."/>
            <person name="Thiagarajan M."/>
            <person name="Wortman J.R."/>
            <person name="Badger J.H."/>
            <person name="Ren Q."/>
            <person name="Amedeo P."/>
            <person name="Jones K.M."/>
            <person name="Tallon L.J."/>
            <person name="Delcher A.L."/>
            <person name="Salzberg S.L."/>
            <person name="Silva J.C."/>
            <person name="Haas B.J."/>
            <person name="Majoros W.H."/>
            <person name="Farzad M."/>
            <person name="Carlton J.M."/>
            <person name="Smith R.K. Jr."/>
            <person name="Garg J."/>
            <person name="Pearlman R.E."/>
            <person name="Karrer K.M."/>
            <person name="Sun L."/>
            <person name="Manning G."/>
            <person name="Elde N.C."/>
            <person name="Turkewitz A.P."/>
            <person name="Asai D.J."/>
            <person name="Wilkes D.E."/>
            <person name="Wang Y."/>
            <person name="Cai H."/>
            <person name="Collins K."/>
            <person name="Stewart B.A."/>
            <person name="Lee S.R."/>
            <person name="Wilamowska K."/>
            <person name="Weinberg Z."/>
            <person name="Ruzzo W.L."/>
            <person name="Wloga D."/>
            <person name="Gaertig J."/>
            <person name="Frankel J."/>
            <person name="Tsao C.-C."/>
            <person name="Gorovsky M.A."/>
            <person name="Keeling P.J."/>
            <person name="Waller R.F."/>
            <person name="Patron N.J."/>
            <person name="Cherry J.M."/>
            <person name="Stover N.A."/>
            <person name="Krieger C.J."/>
            <person name="del Toro C."/>
            <person name="Ryder H.F."/>
            <person name="Williamson S.C."/>
            <person name="Barbeau R.A."/>
            <person name="Hamilton E.P."/>
            <person name="Orias E."/>
        </authorList>
    </citation>
    <scope>NUCLEOTIDE SEQUENCE [LARGE SCALE GENOMIC DNA]</scope>
    <source>
        <strain evidence="3">SB210</strain>
    </source>
</reference>
<dbReference type="AlphaFoldDB" id="I7LVD8"/>
<keyword evidence="1 2" id="KW-0812">Transmembrane</keyword>
<dbReference type="RefSeq" id="XP_001018181.2">
    <property type="nucleotide sequence ID" value="XM_001018181.2"/>
</dbReference>
<sequence>MIQNFFLKMDMFQQKFTFQFGKSNIQNSTCFGGFLSVIITIFGVIYLGYMLNLYFGNKILPKITLFSQTCQDQQEIQLQFEQSPILFKLELNGFSVSDFYAITGKNYLNIDVYFVEDGLNYTNQYIIPTQDCANVYPGWKGFTCLDFNNANDKIKQLVYSNNIQTSYQIHFSSCEGQKNCSSKEETMNILTNQDTTFTFYLNTQQFNYTSSEFQQNLLMESYQFDDLLVFQGEIYFQKMTSYIQKGMMFQNKYQKDHVANYDRQDYFLSRNNIYQKIGFDAYGQLTFQVDQNFSQQEFQFPMITEVLSQFFSMISIFMAIGVIASKFSKNLMLQHLCILHLKEQFKCTAAQIIQRNQINQPNKNNNNNNSFIDEVINLQEKINKTDFLDRNKHISIYLKLKKIFLKVFRVNCSNQNQEYKLNQKIMDYTLEQLDILQMYKQLIKLNMAVKLILTKDQYAALQFCGCNLDNDIDGLKIKSCLENKQKNQIEQKQDKYNQVNTKQNINDYHFKNQQENQEILNDVCKSPQNQEKTVLKDIQQTSSNQINQFDLSKSYILDKHHKQKDNMNKNQQSKNIELLSNQFDKSVEQELQLFESNQFKFQDENYSKSQVQIDKDQINQTLSINNQIKSENASRMPATILKLNFLQSYIRSRDQEFKGDESLQTYDKEDKVIEGVNTEQMDFKNIIKNIKNNQKICQNQIDQEGKCNDVEKRIDLSNFKEQEHQITNKRVKQVSKKHQNEKINFPIISSQVDKANLETQLNHIEELNKLDKDELLLKQEFFKFITKFECNNTIISTIDKNIQNSLLTNWIHHKY</sequence>